<dbReference type="GeneID" id="20342124"/>
<reference evidence="7" key="2">
    <citation type="submission" date="2010-07" db="EMBL/GenBank/DDBJ databases">
        <authorList>
            <consortium name="The Broad Institute Genome Sequencing Platform"/>
            <consortium name="Broad Institute Genome Sequencing Center for Infectious Disease"/>
            <person name="Ma L.-J."/>
            <person name="Dead R."/>
            <person name="Young S."/>
            <person name="Zeng Q."/>
            <person name="Koehrsen M."/>
            <person name="Alvarado L."/>
            <person name="Berlin A."/>
            <person name="Chapman S.B."/>
            <person name="Chen Z."/>
            <person name="Freedman E."/>
            <person name="Gellesch M."/>
            <person name="Goldberg J."/>
            <person name="Griggs A."/>
            <person name="Gujja S."/>
            <person name="Heilman E.R."/>
            <person name="Heiman D."/>
            <person name="Hepburn T."/>
            <person name="Howarth C."/>
            <person name="Jen D."/>
            <person name="Larson L."/>
            <person name="Mehta T."/>
            <person name="Neiman D."/>
            <person name="Pearson M."/>
            <person name="Roberts A."/>
            <person name="Saif S."/>
            <person name="Shea T."/>
            <person name="Shenoy N."/>
            <person name="Sisk P."/>
            <person name="Stolte C."/>
            <person name="Sykes S."/>
            <person name="Walk T."/>
            <person name="White J."/>
            <person name="Yandava C."/>
            <person name="Haas B."/>
            <person name="Nusbaum C."/>
            <person name="Birren B."/>
        </authorList>
    </citation>
    <scope>NUCLEOTIDE SEQUENCE</scope>
    <source>
        <strain evidence="7">R3-111a-1</strain>
    </source>
</reference>
<feature type="compositionally biased region" description="Acidic residues" evidence="5">
    <location>
        <begin position="785"/>
        <end position="805"/>
    </location>
</feature>
<evidence type="ECO:0000313" key="7">
    <source>
        <dbReference type="EMBL" id="EJT81689.1"/>
    </source>
</evidence>
<dbReference type="Pfam" id="PF08167">
    <property type="entry name" value="RIX1"/>
    <property type="match status" value="1"/>
</dbReference>
<protein>
    <recommendedName>
        <fullName evidence="3">Pre-rRNA-processing protein RIX1</fullName>
    </recommendedName>
</protein>
<dbReference type="GO" id="GO:0006364">
    <property type="term" value="P:rRNA processing"/>
    <property type="evidence" value="ECO:0007669"/>
    <property type="project" value="TreeGrafter"/>
</dbReference>
<keyword evidence="9" id="KW-1185">Reference proteome</keyword>
<dbReference type="eggNOG" id="ENOG502QSEW">
    <property type="taxonomic scope" value="Eukaryota"/>
</dbReference>
<dbReference type="GO" id="GO:0005634">
    <property type="term" value="C:nucleus"/>
    <property type="evidence" value="ECO:0007669"/>
    <property type="project" value="UniProtKB-SubCell"/>
</dbReference>
<evidence type="ECO:0000256" key="5">
    <source>
        <dbReference type="SAM" id="MobiDB-lite"/>
    </source>
</evidence>
<feature type="domain" description="Pre-rRNA-processing protein RIX1 N-terminal" evidence="6">
    <location>
        <begin position="7"/>
        <end position="216"/>
    </location>
</feature>
<dbReference type="InterPro" id="IPR012583">
    <property type="entry name" value="RIX1_N"/>
</dbReference>
<evidence type="ECO:0000256" key="4">
    <source>
        <dbReference type="ARBA" id="ARBA00023242"/>
    </source>
</evidence>
<dbReference type="EMBL" id="GL385395">
    <property type="protein sequence ID" value="EJT81689.1"/>
    <property type="molecule type" value="Genomic_DNA"/>
</dbReference>
<comment type="similarity">
    <text evidence="2">Belongs to the RIX1/PELP1 family.</text>
</comment>
<evidence type="ECO:0000256" key="3">
    <source>
        <dbReference type="ARBA" id="ARBA00021502"/>
    </source>
</evidence>
<evidence type="ECO:0000256" key="2">
    <source>
        <dbReference type="ARBA" id="ARBA00010511"/>
    </source>
</evidence>
<reference evidence="8" key="4">
    <citation type="journal article" date="2015" name="G3 (Bethesda)">
        <title>Genome sequences of three phytopathogenic species of the Magnaporthaceae family of fungi.</title>
        <authorList>
            <person name="Okagaki L.H."/>
            <person name="Nunes C.C."/>
            <person name="Sailsbery J."/>
            <person name="Clay B."/>
            <person name="Brown D."/>
            <person name="John T."/>
            <person name="Oh Y."/>
            <person name="Young N."/>
            <person name="Fitzgerald M."/>
            <person name="Haas B.J."/>
            <person name="Zeng Q."/>
            <person name="Young S."/>
            <person name="Adiconis X."/>
            <person name="Fan L."/>
            <person name="Levin J.Z."/>
            <person name="Mitchell T.K."/>
            <person name="Okubara P.A."/>
            <person name="Farman M.L."/>
            <person name="Kohn L.M."/>
            <person name="Birren B."/>
            <person name="Ma L.-J."/>
            <person name="Dean R.A."/>
        </authorList>
    </citation>
    <scope>NUCLEOTIDE SEQUENCE</scope>
    <source>
        <strain evidence="8">R3-111a-1</strain>
    </source>
</reference>
<evidence type="ECO:0000313" key="9">
    <source>
        <dbReference type="Proteomes" id="UP000006039"/>
    </source>
</evidence>
<dbReference type="VEuPathDB" id="FungiDB:GGTG_01666"/>
<dbReference type="InterPro" id="IPR016024">
    <property type="entry name" value="ARM-type_fold"/>
</dbReference>
<dbReference type="Proteomes" id="UP000006039">
    <property type="component" value="Unassembled WGS sequence"/>
</dbReference>
<reference evidence="9" key="1">
    <citation type="submission" date="2010-07" db="EMBL/GenBank/DDBJ databases">
        <title>The genome sequence of Gaeumannomyces graminis var. tritici strain R3-111a-1.</title>
        <authorList>
            <consortium name="The Broad Institute Genome Sequencing Platform"/>
            <person name="Ma L.-J."/>
            <person name="Dead R."/>
            <person name="Young S."/>
            <person name="Zeng Q."/>
            <person name="Koehrsen M."/>
            <person name="Alvarado L."/>
            <person name="Berlin A."/>
            <person name="Chapman S.B."/>
            <person name="Chen Z."/>
            <person name="Freedman E."/>
            <person name="Gellesch M."/>
            <person name="Goldberg J."/>
            <person name="Griggs A."/>
            <person name="Gujja S."/>
            <person name="Heilman E.R."/>
            <person name="Heiman D."/>
            <person name="Hepburn T."/>
            <person name="Howarth C."/>
            <person name="Jen D."/>
            <person name="Larson L."/>
            <person name="Mehta T."/>
            <person name="Neiman D."/>
            <person name="Pearson M."/>
            <person name="Roberts A."/>
            <person name="Saif S."/>
            <person name="Shea T."/>
            <person name="Shenoy N."/>
            <person name="Sisk P."/>
            <person name="Stolte C."/>
            <person name="Sykes S."/>
            <person name="Walk T."/>
            <person name="White J."/>
            <person name="Yandava C."/>
            <person name="Haas B."/>
            <person name="Nusbaum C."/>
            <person name="Birren B."/>
        </authorList>
    </citation>
    <scope>NUCLEOTIDE SEQUENCE [LARGE SCALE GENOMIC DNA]</scope>
    <source>
        <strain evidence="9">R3-111a-1</strain>
    </source>
</reference>
<dbReference type="PANTHER" id="PTHR34105">
    <property type="entry name" value="PROLINE-, GLUTAMIC ACID- AND LEUCINE-RICH PROTEIN 1"/>
    <property type="match status" value="1"/>
</dbReference>
<feature type="region of interest" description="Disordered" evidence="5">
    <location>
        <begin position="627"/>
        <end position="651"/>
    </location>
</feature>
<dbReference type="RefSeq" id="XP_009217698.1">
    <property type="nucleotide sequence ID" value="XM_009219434.1"/>
</dbReference>
<keyword evidence="4" id="KW-0539">Nucleus</keyword>
<gene>
    <name evidence="8" type="primary">20342124</name>
    <name evidence="7" type="ORF">GGTG_01666</name>
</gene>
<name>J3NK85_GAET3</name>
<evidence type="ECO:0000259" key="6">
    <source>
        <dbReference type="Pfam" id="PF08167"/>
    </source>
</evidence>
<reference evidence="8" key="5">
    <citation type="submission" date="2018-04" db="UniProtKB">
        <authorList>
            <consortium name="EnsemblFungi"/>
        </authorList>
    </citation>
    <scope>IDENTIFICATION</scope>
    <source>
        <strain evidence="8">R3-111a-1</strain>
    </source>
</reference>
<reference evidence="7" key="3">
    <citation type="submission" date="2010-09" db="EMBL/GenBank/DDBJ databases">
        <title>Annotation of Gaeumannomyces graminis var. tritici R3-111a-1.</title>
        <authorList>
            <consortium name="The Broad Institute Genome Sequencing Platform"/>
            <person name="Ma L.-J."/>
            <person name="Dead R."/>
            <person name="Young S.K."/>
            <person name="Zeng Q."/>
            <person name="Gargeya S."/>
            <person name="Fitzgerald M."/>
            <person name="Haas B."/>
            <person name="Abouelleil A."/>
            <person name="Alvarado L."/>
            <person name="Arachchi H.M."/>
            <person name="Berlin A."/>
            <person name="Brown A."/>
            <person name="Chapman S.B."/>
            <person name="Chen Z."/>
            <person name="Dunbar C."/>
            <person name="Freedman E."/>
            <person name="Gearin G."/>
            <person name="Gellesch M."/>
            <person name="Goldberg J."/>
            <person name="Griggs A."/>
            <person name="Gujja S."/>
            <person name="Heiman D."/>
            <person name="Howarth C."/>
            <person name="Larson L."/>
            <person name="Lui A."/>
            <person name="MacDonald P.J.P."/>
            <person name="Mehta T."/>
            <person name="Montmayeur A."/>
            <person name="Murphy C."/>
            <person name="Neiman D."/>
            <person name="Pearson M."/>
            <person name="Priest M."/>
            <person name="Roberts A."/>
            <person name="Saif S."/>
            <person name="Shea T."/>
            <person name="Shenoy N."/>
            <person name="Sisk P."/>
            <person name="Stolte C."/>
            <person name="Sykes S."/>
            <person name="Yandava C."/>
            <person name="Wortman J."/>
            <person name="Nusbaum C."/>
            <person name="Birren B."/>
        </authorList>
    </citation>
    <scope>NUCLEOTIDE SEQUENCE</scope>
    <source>
        <strain evidence="7">R3-111a-1</strain>
    </source>
</reference>
<feature type="compositionally biased region" description="Gly residues" evidence="5">
    <location>
        <begin position="631"/>
        <end position="641"/>
    </location>
</feature>
<comment type="subcellular location">
    <subcellularLocation>
        <location evidence="1">Nucleus</location>
    </subcellularLocation>
</comment>
<feature type="compositionally biased region" description="Low complexity" evidence="5">
    <location>
        <begin position="505"/>
        <end position="522"/>
    </location>
</feature>
<feature type="region of interest" description="Disordered" evidence="5">
    <location>
        <begin position="501"/>
        <end position="534"/>
    </location>
</feature>
<dbReference type="STRING" id="644352.J3NK85"/>
<organism evidence="7">
    <name type="scientific">Gaeumannomyces tritici (strain R3-111a-1)</name>
    <name type="common">Wheat and barley take-all root rot fungus</name>
    <name type="synonym">Gaeumannomyces graminis var. tritici</name>
    <dbReference type="NCBI Taxonomy" id="644352"/>
    <lineage>
        <taxon>Eukaryota</taxon>
        <taxon>Fungi</taxon>
        <taxon>Dikarya</taxon>
        <taxon>Ascomycota</taxon>
        <taxon>Pezizomycotina</taxon>
        <taxon>Sordariomycetes</taxon>
        <taxon>Sordariomycetidae</taxon>
        <taxon>Magnaporthales</taxon>
        <taxon>Magnaporthaceae</taxon>
        <taxon>Gaeumannomyces</taxon>
    </lineage>
</organism>
<dbReference type="SUPFAM" id="SSF48371">
    <property type="entry name" value="ARM repeat"/>
    <property type="match status" value="1"/>
</dbReference>
<dbReference type="HOGENOM" id="CLU_016392_0_0_1"/>
<dbReference type="EnsemblFungi" id="EJT81689">
    <property type="protein sequence ID" value="EJT81689"/>
    <property type="gene ID" value="GGTG_01666"/>
</dbReference>
<sequence>MALATPDLRVVCRKLVSTPADDLLRVCPSLVNHVLRCGRSLSAPTEARPKDGGNEAAMLVHKLKTHITTLLNGRTPASRFAGMVLVKAVVDVGGWECLRTAEPWVRGLLSMLQKPDPMSSKELCVVTLVRIYTLLHEYPTLIREMATPTLPTFATACLQLLKPPSSAKSPKASAGLAETVICALTTIVPLFPTTLRPFNGQIRAAVRSYVAPTMSDPELVPQSLRECSRRLMLALHHTAPKSTHSDEWASLLTGWLKDSHATADQIFRAVQESWEPPSGHTARDIPTDDEPQGGGKLPNELPPWAGVDAGAQRLRGLLEAMSDCVGTSSKSSVPLPVAGLTDLVSRILLVLPPPPGVADRDLTMQLNPSIGREERDELWSVLPQLHIASLQLVRSLAQRLGRNLLPLSWELLDQAVRVLATYPQLTEARHAVFALVRDLLPICGPTLPRISVDSLAPALHACCHDLLVASGFAQDEAQDKQAKANGTKTAGAQANADLFLPSKNTTSSSSSSSSTAATATAAGRRRSPSGPGADHLAAAEALLEAALSCLPQQHLKKAERALLDRTAILCRSRAAMLAGVLNPYVDRSGRAFANTYPFLARQYPGDAGVELLRTNLRAKPHHFGSVAFDGVRGGGGGGGGEEGGEAENDAADRELGGDSITARSTLTVFRSQDLGGAAAAAAETTDSGAETAAVGGFSRYFESGKMEVDGEASDLPSAQPADEAPFVPLVLKRKSVDEDGDEPAGAPAKRQDKGKSAPAAAPSPPPQTGGDASDSDDESVHLEMVLDDDEEDEDEDADADDDDQC</sequence>
<proteinExistence type="inferred from homology"/>
<feature type="region of interest" description="Disordered" evidence="5">
    <location>
        <begin position="271"/>
        <end position="304"/>
    </location>
</feature>
<dbReference type="PANTHER" id="PTHR34105:SF1">
    <property type="entry name" value="PROLINE-, GLUTAMIC ACID- AND LEUCINE-RICH PROTEIN 1"/>
    <property type="match status" value="1"/>
</dbReference>
<accession>J3NK85</accession>
<evidence type="ECO:0000313" key="8">
    <source>
        <dbReference type="EnsemblFungi" id="EJT81689"/>
    </source>
</evidence>
<feature type="region of interest" description="Disordered" evidence="5">
    <location>
        <begin position="708"/>
        <end position="805"/>
    </location>
</feature>
<evidence type="ECO:0000256" key="1">
    <source>
        <dbReference type="ARBA" id="ARBA00004123"/>
    </source>
</evidence>
<dbReference type="AlphaFoldDB" id="J3NK85"/>
<dbReference type="OrthoDB" id="20900at2759"/>